<feature type="chain" id="PRO_5045838746" evidence="1">
    <location>
        <begin position="20"/>
        <end position="1867"/>
    </location>
</feature>
<comment type="caution">
    <text evidence="3">The sequence shown here is derived from an EMBL/GenBank/DDBJ whole genome shotgun (WGS) entry which is preliminary data.</text>
</comment>
<feature type="domain" description="PKD-like" evidence="2">
    <location>
        <begin position="1544"/>
        <end position="1627"/>
    </location>
</feature>
<dbReference type="Proteomes" id="UP001203342">
    <property type="component" value="Unassembled WGS sequence"/>
</dbReference>
<evidence type="ECO:0000313" key="3">
    <source>
        <dbReference type="EMBL" id="MCL9769294.1"/>
    </source>
</evidence>
<dbReference type="EMBL" id="JAMLJN010000002">
    <property type="protein sequence ID" value="MCL9769294.1"/>
    <property type="molecule type" value="Genomic_DNA"/>
</dbReference>
<dbReference type="Pfam" id="PF13585">
    <property type="entry name" value="CHU_C"/>
    <property type="match status" value="1"/>
</dbReference>
<evidence type="ECO:0000313" key="4">
    <source>
        <dbReference type="Proteomes" id="UP001203342"/>
    </source>
</evidence>
<protein>
    <submittedName>
        <fullName evidence="3">T9SS type B sorting domain-containing protein</fullName>
    </submittedName>
</protein>
<evidence type="ECO:0000256" key="1">
    <source>
        <dbReference type="SAM" id="SignalP"/>
    </source>
</evidence>
<accession>A0ABT0TEB6</accession>
<reference evidence="3 4" key="1">
    <citation type="submission" date="2022-05" db="EMBL/GenBank/DDBJ databases">
        <title>Flavobacterium sp., isolated from activated sludge.</title>
        <authorList>
            <person name="Ran Q."/>
        </authorList>
    </citation>
    <scope>NUCLEOTIDE SEQUENCE [LARGE SCALE GENOMIC DNA]</scope>
    <source>
        <strain evidence="3 4">HXWNR69</strain>
    </source>
</reference>
<feature type="domain" description="PKD-like" evidence="2">
    <location>
        <begin position="1361"/>
        <end position="1442"/>
    </location>
</feature>
<feature type="signal peptide" evidence="1">
    <location>
        <begin position="1"/>
        <end position="19"/>
    </location>
</feature>
<organism evidence="3 4">
    <name type="scientific">Flavobacterium fragile</name>
    <dbReference type="NCBI Taxonomy" id="2949085"/>
    <lineage>
        <taxon>Bacteria</taxon>
        <taxon>Pseudomonadati</taxon>
        <taxon>Bacteroidota</taxon>
        <taxon>Flavobacteriia</taxon>
        <taxon>Flavobacteriales</taxon>
        <taxon>Flavobacteriaceae</taxon>
        <taxon>Flavobacterium</taxon>
    </lineage>
</organism>
<dbReference type="RefSeq" id="WP_250579971.1">
    <property type="nucleotide sequence ID" value="NZ_JAMLJN010000002.1"/>
</dbReference>
<dbReference type="InterPro" id="IPR045828">
    <property type="entry name" value="PKD_Bacteroidetes"/>
</dbReference>
<feature type="domain" description="PKD-like" evidence="2">
    <location>
        <begin position="1453"/>
        <end position="1533"/>
    </location>
</feature>
<dbReference type="Pfam" id="PF19406">
    <property type="entry name" value="PKD_5"/>
    <property type="match status" value="4"/>
</dbReference>
<proteinExistence type="predicted"/>
<dbReference type="NCBIfam" id="TIGR04131">
    <property type="entry name" value="Bac_Flav_CTERM"/>
    <property type="match status" value="1"/>
</dbReference>
<dbReference type="InterPro" id="IPR026341">
    <property type="entry name" value="T9SS_type_B"/>
</dbReference>
<gene>
    <name evidence="3" type="ORF">NAT47_02595</name>
</gene>
<name>A0ABT0TEB6_9FLAO</name>
<feature type="domain" description="PKD-like" evidence="2">
    <location>
        <begin position="1268"/>
        <end position="1350"/>
    </location>
</feature>
<keyword evidence="4" id="KW-1185">Reference proteome</keyword>
<keyword evidence="1" id="KW-0732">Signal</keyword>
<sequence>MIRTVYFFLLVLATFNLFAQAPNDCSNAVIVCGNGNFSSNATGIGNLQEVAGCGGFEHNSFWMKVNIVRTGTLGFNLIPDDPSISVDYDFWVYGPNRSCGSLGSPIRCCTTNPQQAGLTSNVTGMIGTSATTTAGPGANGNGFVRWLDVVAGQSYYIVIDRPVGAGGFQIQWTGSAMDAGGAFPTPPVANNLPEVRTCSVTPNVGIFDLNSVRPQINSDLTNNTVSFYTNLANATDGVNELPSIYGNTSNPQTIYVKVKDNVSGCNTITTLQLKVYPVPDASISVAESTVCANTNATINFTGTPNAVIEYTVNGGSVQSATLDGSGSFQIITPITSTTVYRLVSVRTLGTDNVTTLCSRNKNVSVTINVSNPPAPTVSSNNTICFGDIAIFDLTGLPSAIINYTIDGGATQTATLNGSGTFQISLPALPAGTHTLLITSITEPNAPYCTTNTNVSATVLVQPQLIAGLTATSSVCSGTSGTVTFTGTPNALVTYTVDGGANQTITLNASGTATLTTPVLTANSTYQLVNVETTSAPLCTIAQNDSVTILVTGLPTASISGTASICSGNTSVITFSGSPGATVTYTINGGSNQTILLDASGNASLTTPALTANTTYDLVSVATTCTNAASGSAIISILSLPTATISANTTICSGSSATIQFNGTPNATVTYTIDGGANQTIVLNASGTASVTTPILTTNSTYTLVSVASATTPICTQPQTGSSLVTVQALPTAIVSANTVCSGNTGTVTFTGTPNAVVTYTVNGGANQTITLNASGNATLTTPVLTANATYQLVSIVTTSAPICSQNLTTNATVIVTGLPTVSISGSATICSGTTTVINFTGTAGATVTYTVNGGANQTIVLDVSGNATLTTPALTAETTYTLVSVNGACPNTATGSAIVTVLPLPTASVIAPTICSGTSGTVSFSGTPNAVLTYTVNGGANQTITLNASGTASVATPILTANSTYALVSVASATTPVCTQIITTSATVTVLPLPTASVSANAICSGNTGTVTFSGTPNAVVTYTVNGGANQTITLNASGAATLTTPVLTANAVYQLISVVTTATPACSQNLTANATVVVTSLPTASISGTISICSGGNTIISFSGTPNAVVTYNIDGGANQTITLNAAGVASITTPNLTANSTYQLVSVNGACSNTASGSAVVTVLGLPTVAISTPTICFGTSGTVTFSGTPNAVVNYTIDGGANQTITLNAAGNASVATPVLTANSTYTLVDVTLTTPSSSCNQSLSTSSTVTVTPIPDAIANPSPQTICSGTTTGINLTSSVAGTTFNWTVVSQTNVTGATAGSGTVISDTLTATTASNGVVVYSVTPIANGCPGTPITVQAIVTPLPIVIPTNSNPSFCSGGTTNIQLSSNVTGATFSWTVVGANITGATAGSGNTISQTLNMVAGTTAPAEVIYEIIALVNGCAGPAQQVRVLVNPIPDLVIISNPNPICSGQNTNISFISSISATTFNWVVLSSNGITGASNGTGTIIQQNLTTTGLNQGSVTYEVTPSLNGCNGLPKTVTVLVNPTPEMFADPSHPPICTNQATAILVSTFNQNTIFDWTVNAVNVNGASSGTATGLNALIQQVLTTTGNTQGYVDYTIIPRLDSCTGIPIVVRVYVNPLPQPVLTDGNICVDALGNSFQTYLLDTGLNNVEYDFVWFYNGNQIPNSNSYTYEASETGTYSVIATSTVTNCESLEVSANVGSTIPASSFTTTQTDYFNDNATITIEVSGGSGTFQYQLDNGALQELNSFTNVSPGNHIITVIDTQGCTYLVQTVFVIDYPQYFTPNGDGFNDEWFVAGLKDTDVIHIFDRYGKLIKKLRGVEKWDGTFNQQQLPSTDYWFTIEYFEPDVLKQFKGHFSLKR</sequence>
<evidence type="ECO:0000259" key="2">
    <source>
        <dbReference type="Pfam" id="PF19406"/>
    </source>
</evidence>